<evidence type="ECO:0000313" key="10">
    <source>
        <dbReference type="EMBL" id="QEE16524.1"/>
    </source>
</evidence>
<comment type="cofactor">
    <cofactor evidence="1">
        <name>[4Fe-4S] cluster</name>
        <dbReference type="ChEBI" id="CHEBI:49883"/>
    </cofactor>
</comment>
<evidence type="ECO:0000256" key="1">
    <source>
        <dbReference type="ARBA" id="ARBA00001966"/>
    </source>
</evidence>
<dbReference type="GO" id="GO:0009055">
    <property type="term" value="F:electron transfer activity"/>
    <property type="evidence" value="ECO:0007669"/>
    <property type="project" value="InterPro"/>
</dbReference>
<dbReference type="Pfam" id="PF02730">
    <property type="entry name" value="AFOR_N"/>
    <property type="match status" value="1"/>
</dbReference>
<dbReference type="SUPFAM" id="SSF56228">
    <property type="entry name" value="Aldehyde ferredoxin oxidoreductase, N-terminal domain"/>
    <property type="match status" value="1"/>
</dbReference>
<dbReference type="GO" id="GO:0046872">
    <property type="term" value="F:metal ion binding"/>
    <property type="evidence" value="ECO:0007669"/>
    <property type="project" value="UniProtKB-KW"/>
</dbReference>
<keyword evidence="11" id="KW-1185">Reference proteome</keyword>
<dbReference type="SMART" id="SM00790">
    <property type="entry name" value="AFOR_N"/>
    <property type="match status" value="1"/>
</dbReference>
<dbReference type="InterPro" id="IPR013985">
    <property type="entry name" value="Ald_Fedxn_OxRdtase_dom3"/>
</dbReference>
<dbReference type="InterPro" id="IPR036021">
    <property type="entry name" value="Tungsten_al_ferr_oxy-like_C"/>
</dbReference>
<feature type="domain" description="Aldehyde ferredoxin oxidoreductase N-terminal" evidence="9">
    <location>
        <begin position="1"/>
        <end position="207"/>
    </location>
</feature>
<evidence type="ECO:0000256" key="5">
    <source>
        <dbReference type="ARBA" id="ARBA00023002"/>
    </source>
</evidence>
<dbReference type="OrthoDB" id="30771at2157"/>
<comment type="cofactor">
    <cofactor evidence="8">
        <name>tungstopterin</name>
        <dbReference type="ChEBI" id="CHEBI:30402"/>
    </cofactor>
</comment>
<keyword evidence="7" id="KW-0411">Iron-sulfur</keyword>
<reference evidence="10 11" key="1">
    <citation type="journal article" date="2020" name="Nature">
        <title>Isolation of an archaeon at the prokaryote-eukaryote interface.</title>
        <authorList>
            <person name="Imachi H."/>
            <person name="Nobu M.K."/>
            <person name="Nakahara N."/>
            <person name="Morono Y."/>
            <person name="Ogawara M."/>
            <person name="Takaki Y."/>
            <person name="Takano Y."/>
            <person name="Uematsu K."/>
            <person name="Ikuta T."/>
            <person name="Ito M."/>
            <person name="Matsui Y."/>
            <person name="Miyazaki M."/>
            <person name="Murata K."/>
            <person name="Saito Y."/>
            <person name="Sakai S."/>
            <person name="Song C."/>
            <person name="Tasumi E."/>
            <person name="Yamanaka Y."/>
            <person name="Yamaguchi T."/>
            <person name="Kamagata Y."/>
            <person name="Tamaki H."/>
            <person name="Takai K."/>
        </authorList>
    </citation>
    <scope>NUCLEOTIDE SEQUENCE [LARGE SCALE GENOMIC DNA]</scope>
    <source>
        <strain evidence="10 11">MK-D1</strain>
    </source>
</reference>
<evidence type="ECO:0000256" key="3">
    <source>
        <dbReference type="ARBA" id="ARBA00022485"/>
    </source>
</evidence>
<dbReference type="EMBL" id="CP042905">
    <property type="protein sequence ID" value="QEE16524.1"/>
    <property type="molecule type" value="Genomic_DNA"/>
</dbReference>
<evidence type="ECO:0000256" key="7">
    <source>
        <dbReference type="ARBA" id="ARBA00023014"/>
    </source>
</evidence>
<organism evidence="10 11">
    <name type="scientific">Promethearchaeum syntrophicum</name>
    <dbReference type="NCBI Taxonomy" id="2594042"/>
    <lineage>
        <taxon>Archaea</taxon>
        <taxon>Promethearchaeati</taxon>
        <taxon>Promethearchaeota</taxon>
        <taxon>Promethearchaeia</taxon>
        <taxon>Promethearchaeales</taxon>
        <taxon>Promethearchaeaceae</taxon>
        <taxon>Promethearchaeum</taxon>
    </lineage>
</organism>
<evidence type="ECO:0000256" key="2">
    <source>
        <dbReference type="ARBA" id="ARBA00011032"/>
    </source>
</evidence>
<dbReference type="Gene3D" id="1.10.599.10">
    <property type="entry name" value="Aldehyde Ferredoxin Oxidoreductase Protein, subunit A, domain 3"/>
    <property type="match status" value="1"/>
</dbReference>
<reference evidence="10 11" key="2">
    <citation type="journal article" date="2024" name="Int. J. Syst. Evol. Microbiol.">
        <title>Promethearchaeum syntrophicum gen. nov., sp. nov., an anaerobic, obligately syntrophic archaeon, the first isolate of the lineage 'Asgard' archaea, and proposal of the new archaeal phylum Promethearchaeota phyl. nov. and kingdom Promethearchaeati regn. nov.</title>
        <authorList>
            <person name="Imachi H."/>
            <person name="Nobu M.K."/>
            <person name="Kato S."/>
            <person name="Takaki Y."/>
            <person name="Miyazaki M."/>
            <person name="Miyata M."/>
            <person name="Ogawara M."/>
            <person name="Saito Y."/>
            <person name="Sakai S."/>
            <person name="Tahara Y.O."/>
            <person name="Takano Y."/>
            <person name="Tasumi E."/>
            <person name="Uematsu K."/>
            <person name="Yoshimura T."/>
            <person name="Itoh T."/>
            <person name="Ohkuma M."/>
            <person name="Takai K."/>
        </authorList>
    </citation>
    <scope>NUCLEOTIDE SEQUENCE [LARGE SCALE GENOMIC DNA]</scope>
    <source>
        <strain evidence="10 11">MK-D1</strain>
    </source>
</reference>
<keyword evidence="4" id="KW-0479">Metal-binding</keyword>
<dbReference type="KEGG" id="psyt:DSAG12_02354"/>
<dbReference type="Proteomes" id="UP000321408">
    <property type="component" value="Chromosome"/>
</dbReference>
<gene>
    <name evidence="10" type="ORF">DSAG12_02354</name>
</gene>
<dbReference type="GeneID" id="41330342"/>
<dbReference type="GO" id="GO:0051539">
    <property type="term" value="F:4 iron, 4 sulfur cluster binding"/>
    <property type="evidence" value="ECO:0007669"/>
    <property type="project" value="UniProtKB-KW"/>
</dbReference>
<evidence type="ECO:0000259" key="9">
    <source>
        <dbReference type="SMART" id="SM00790"/>
    </source>
</evidence>
<dbReference type="Gene3D" id="1.10.569.10">
    <property type="entry name" value="Aldehyde Ferredoxin Oxidoreductase Protein, subunit A, domain 2"/>
    <property type="match status" value="1"/>
</dbReference>
<comment type="similarity">
    <text evidence="2">Belongs to the AOR/FOR family.</text>
</comment>
<keyword evidence="5" id="KW-0560">Oxidoreductase</keyword>
<dbReference type="PANTHER" id="PTHR30038">
    <property type="entry name" value="ALDEHYDE FERREDOXIN OXIDOREDUCTASE"/>
    <property type="match status" value="1"/>
</dbReference>
<dbReference type="PANTHER" id="PTHR30038:SF0">
    <property type="entry name" value="TUNGSTEN-CONTAINING ALDEHYDE FERREDOXIN OXIDOREDUCTASE"/>
    <property type="match status" value="1"/>
</dbReference>
<name>A0A5B9DBK9_9ARCH</name>
<keyword evidence="6" id="KW-0408">Iron</keyword>
<dbReference type="InterPro" id="IPR001203">
    <property type="entry name" value="OxRdtase_Ald_Fedxn_C"/>
</dbReference>
<evidence type="ECO:0000256" key="6">
    <source>
        <dbReference type="ARBA" id="ARBA00023004"/>
    </source>
</evidence>
<dbReference type="InterPro" id="IPR013983">
    <property type="entry name" value="Ald_Fedxn_OxRdtase_N"/>
</dbReference>
<sequence>MVKIVRINLETKKIEIEPIERGHLYEFYGGRSLSAKIMLDEVDPKVDPLSKENKLIFASGLLGGTFAPNSGRFSIGSKSPLTRGIKEANVGGLAPTLLCKTGIKAIIFEGKASNWQLLKIEDEKIELINADPYIGMNNYELDLELSKRYEGKIGVFSIGIAGEKQLKAASIASMDLEGYPSRHAGRGGLGAVMGSKKLKAVVIIQPKKNQISYHDKKSFQQVALKWGKHLQETKKGFSKFGTLMGLMTMDSVHGLPTQNFRSGSFKDAEKISGEALHEYLLQNNGKFSVSCSPGCMIRCSNIVFDKKGNHITSSLEYETVALNGSNLLINDIEKLAIIDHICDDLGLDTIEVGNTLAVFMETGIIKWGDADGCIALLKQINNEDKNALLLGDGAVAAGSAFNVTRVAQVKGQGLPGYDPRTFKGMGVTFLTSPMGADHTAGAAIVSRTPDSDLDYGKLHTPKNKVELSKKLQIFTMILDSMGQCYFIGPHIKNMPKIAEMLNARFGWNLSTEDLIDMGKKWLVIERDFNVKAGLGATDNFPAFIQEETLQDLPNRSWDIEPKEILSFWEK</sequence>
<accession>A0A5B9DBK9</accession>
<dbReference type="Pfam" id="PF01314">
    <property type="entry name" value="AFOR_C"/>
    <property type="match status" value="1"/>
</dbReference>
<evidence type="ECO:0000256" key="4">
    <source>
        <dbReference type="ARBA" id="ARBA00022723"/>
    </source>
</evidence>
<keyword evidence="3" id="KW-0004">4Fe-4S</keyword>
<dbReference type="InterPro" id="IPR013984">
    <property type="entry name" value="Ald_Fedxn_OxRdtase_dom2"/>
</dbReference>
<protein>
    <submittedName>
        <fullName evidence="10">Aldehyde ferredoxin oxidoreductase family protein</fullName>
    </submittedName>
</protein>
<dbReference type="AlphaFoldDB" id="A0A5B9DBK9"/>
<evidence type="ECO:0000313" key="11">
    <source>
        <dbReference type="Proteomes" id="UP000321408"/>
    </source>
</evidence>
<dbReference type="RefSeq" id="WP_147663399.1">
    <property type="nucleotide sequence ID" value="NZ_CP042905.2"/>
</dbReference>
<proteinExistence type="inferred from homology"/>
<dbReference type="InterPro" id="IPR036503">
    <property type="entry name" value="Ald_Fedxn_OxRdtase_N_sf"/>
</dbReference>
<evidence type="ECO:0000256" key="8">
    <source>
        <dbReference type="ARBA" id="ARBA00049934"/>
    </source>
</evidence>
<dbReference type="GO" id="GO:0033726">
    <property type="term" value="F:aldehyde ferredoxin oxidoreductase activity"/>
    <property type="evidence" value="ECO:0007669"/>
    <property type="project" value="UniProtKB-EC"/>
</dbReference>
<dbReference type="InterPro" id="IPR051919">
    <property type="entry name" value="W-dependent_AOR"/>
</dbReference>
<dbReference type="SUPFAM" id="SSF48310">
    <property type="entry name" value="Aldehyde ferredoxin oxidoreductase, C-terminal domains"/>
    <property type="match status" value="1"/>
</dbReference>
<dbReference type="Gene3D" id="3.60.9.10">
    <property type="entry name" value="Aldehyde ferredoxin oxidoreductase, N-terminal domain"/>
    <property type="match status" value="1"/>
</dbReference>